<evidence type="ECO:0000256" key="1">
    <source>
        <dbReference type="ARBA" id="ARBA00022473"/>
    </source>
</evidence>
<dbReference type="EMBL" id="UYWY01020864">
    <property type="protein sequence ID" value="VDM42778.1"/>
    <property type="molecule type" value="Genomic_DNA"/>
</dbReference>
<dbReference type="GO" id="GO:0010608">
    <property type="term" value="P:post-transcriptional regulation of gene expression"/>
    <property type="evidence" value="ECO:0007669"/>
    <property type="project" value="TreeGrafter"/>
</dbReference>
<keyword evidence="1" id="KW-0217">Developmental protein</keyword>
<dbReference type="InterPro" id="IPR011989">
    <property type="entry name" value="ARM-like"/>
</dbReference>
<dbReference type="InterPro" id="IPR001313">
    <property type="entry name" value="Pumilio_RNA-bd_rpt"/>
</dbReference>
<evidence type="ECO:0000256" key="4">
    <source>
        <dbReference type="PROSITE-ProRule" id="PRU00317"/>
    </source>
</evidence>
<reference evidence="8" key="1">
    <citation type="submission" date="2016-06" db="UniProtKB">
        <authorList>
            <consortium name="WormBaseParasite"/>
        </authorList>
    </citation>
    <scope>IDENTIFICATION</scope>
</reference>
<dbReference type="GO" id="GO:0003730">
    <property type="term" value="F:mRNA 3'-UTR binding"/>
    <property type="evidence" value="ECO:0007669"/>
    <property type="project" value="TreeGrafter"/>
</dbReference>
<dbReference type="InterPro" id="IPR016024">
    <property type="entry name" value="ARM-type_fold"/>
</dbReference>
<dbReference type="Gene3D" id="1.25.10.10">
    <property type="entry name" value="Leucine-rich Repeat Variant"/>
    <property type="match status" value="1"/>
</dbReference>
<protein>
    <submittedName>
        <fullName evidence="8">PUM-HD domain-containing protein</fullName>
    </submittedName>
</protein>
<feature type="repeat" description="Pumilio" evidence="4">
    <location>
        <begin position="316"/>
        <end position="352"/>
    </location>
</feature>
<feature type="domain" description="PUM-HD" evidence="5">
    <location>
        <begin position="1"/>
        <end position="434"/>
    </location>
</feature>
<feature type="repeat" description="Pumilio" evidence="4">
    <location>
        <begin position="361"/>
        <end position="401"/>
    </location>
</feature>
<evidence type="ECO:0000313" key="6">
    <source>
        <dbReference type="EMBL" id="VDM42778.1"/>
    </source>
</evidence>
<dbReference type="SMART" id="SM00025">
    <property type="entry name" value="Pumilio"/>
    <property type="match status" value="7"/>
</dbReference>
<keyword evidence="3" id="KW-0221">Differentiation</keyword>
<accession>A0A183USI7</accession>
<evidence type="ECO:0000256" key="3">
    <source>
        <dbReference type="ARBA" id="ARBA00022782"/>
    </source>
</evidence>
<dbReference type="GO" id="GO:0005737">
    <property type="term" value="C:cytoplasm"/>
    <property type="evidence" value="ECO:0007669"/>
    <property type="project" value="TreeGrafter"/>
</dbReference>
<dbReference type="AlphaFoldDB" id="A0A183USI7"/>
<dbReference type="SUPFAM" id="SSF48371">
    <property type="entry name" value="ARM repeat"/>
    <property type="match status" value="1"/>
</dbReference>
<proteinExistence type="predicted"/>
<dbReference type="Proteomes" id="UP000050794">
    <property type="component" value="Unassembled WGS sequence"/>
</dbReference>
<evidence type="ECO:0000313" key="8">
    <source>
        <dbReference type="WBParaSite" id="TCNE_0001145701-mRNA-1"/>
    </source>
</evidence>
<dbReference type="Pfam" id="PF00806">
    <property type="entry name" value="PUF"/>
    <property type="match status" value="6"/>
</dbReference>
<dbReference type="PANTHER" id="PTHR12537">
    <property type="entry name" value="RNA BINDING PROTEIN PUMILIO-RELATED"/>
    <property type="match status" value="1"/>
</dbReference>
<keyword evidence="7" id="KW-1185">Reference proteome</keyword>
<dbReference type="PROSITE" id="PS50302">
    <property type="entry name" value="PUM"/>
    <property type="match status" value="3"/>
</dbReference>
<dbReference type="WBParaSite" id="TCNE_0001145701-mRNA-1">
    <property type="protein sequence ID" value="TCNE_0001145701-mRNA-1"/>
    <property type="gene ID" value="TCNE_0001145701"/>
</dbReference>
<sequence length="457" mass="51517">MVQNDVEELSEVVGDLVISESAFGYVTDLLSRGSGRLRRCLYESIFSQRVFSTACNNGHGHNVIMMLIDSSCAPPEQQLIANVLRGRMVELSLARFASRIIQRALQKLDIPTAGTLVAELRGIGRQLATHSYGSYVVEAVFTRMRPLNYGFIIDEMTESQEVTVEIMCSKYGCRVLESAIQVLVDDVENSQSSVADDFLRQLVKAVVDVCDIDIVTHEYGNFVVQKIISTQHLLDFADSIIKDVIRGVGAQKAQLARRATMHQRDRESTLVASAARQGQYTNLMLLCRVSTQPFEVNACEVRNVWQFCVIWRTFLHIFSENVLVLSQKKHGSHVIQTVLRCASPNSLYLIMREIFDGYDFDLGGKDALDILMLDVYGNYVVQTMLDVAAAVKEGRRDGLMEWFERLAGRIFRAKKTIINFSSGKKLIATLNEVRLIFETFLLLYFDTMLSGFEELTL</sequence>
<gene>
    <name evidence="6" type="ORF">TCNE_LOCUS11457</name>
</gene>
<keyword evidence="2" id="KW-0677">Repeat</keyword>
<dbReference type="InterPro" id="IPR033133">
    <property type="entry name" value="PUM-HD"/>
</dbReference>
<evidence type="ECO:0000313" key="7">
    <source>
        <dbReference type="Proteomes" id="UP000050794"/>
    </source>
</evidence>
<evidence type="ECO:0000256" key="2">
    <source>
        <dbReference type="ARBA" id="ARBA00022737"/>
    </source>
</evidence>
<reference evidence="6 7" key="2">
    <citation type="submission" date="2018-11" db="EMBL/GenBank/DDBJ databases">
        <authorList>
            <consortium name="Pathogen Informatics"/>
        </authorList>
    </citation>
    <scope>NUCLEOTIDE SEQUENCE [LARGE SCALE GENOMIC DNA]</scope>
</reference>
<feature type="repeat" description="Pumilio" evidence="4">
    <location>
        <begin position="82"/>
        <end position="118"/>
    </location>
</feature>
<dbReference type="GO" id="GO:0005634">
    <property type="term" value="C:nucleus"/>
    <property type="evidence" value="ECO:0007669"/>
    <property type="project" value="TreeGrafter"/>
</dbReference>
<dbReference type="PROSITE" id="PS50303">
    <property type="entry name" value="PUM_HD"/>
    <property type="match status" value="1"/>
</dbReference>
<name>A0A183USI7_TOXCA</name>
<dbReference type="PANTHER" id="PTHR12537:SF112">
    <property type="entry name" value="FEM-3 MRNA-BINDING FACTOR 1-RELATED"/>
    <property type="match status" value="1"/>
</dbReference>
<organism evidence="7 8">
    <name type="scientific">Toxocara canis</name>
    <name type="common">Canine roundworm</name>
    <dbReference type="NCBI Taxonomy" id="6265"/>
    <lineage>
        <taxon>Eukaryota</taxon>
        <taxon>Metazoa</taxon>
        <taxon>Ecdysozoa</taxon>
        <taxon>Nematoda</taxon>
        <taxon>Chromadorea</taxon>
        <taxon>Rhabditida</taxon>
        <taxon>Spirurina</taxon>
        <taxon>Ascaridomorpha</taxon>
        <taxon>Ascaridoidea</taxon>
        <taxon>Toxocaridae</taxon>
        <taxon>Toxocara</taxon>
    </lineage>
</organism>
<dbReference type="GO" id="GO:0030154">
    <property type="term" value="P:cell differentiation"/>
    <property type="evidence" value="ECO:0007669"/>
    <property type="project" value="UniProtKB-KW"/>
</dbReference>
<evidence type="ECO:0000259" key="5">
    <source>
        <dbReference type="PROSITE" id="PS50303"/>
    </source>
</evidence>